<evidence type="ECO:0000313" key="5">
    <source>
        <dbReference type="EMBL" id="KGE84953.1"/>
    </source>
</evidence>
<dbReference type="InterPro" id="IPR002469">
    <property type="entry name" value="Peptidase_S9B_N"/>
</dbReference>
<organism evidence="5 6">
    <name type="scientific">Phaeodactylibacter xiamenensis</name>
    <dbReference type="NCBI Taxonomy" id="1524460"/>
    <lineage>
        <taxon>Bacteria</taxon>
        <taxon>Pseudomonadati</taxon>
        <taxon>Bacteroidota</taxon>
        <taxon>Saprospiria</taxon>
        <taxon>Saprospirales</taxon>
        <taxon>Haliscomenobacteraceae</taxon>
        <taxon>Phaeodactylibacter</taxon>
    </lineage>
</organism>
<dbReference type="PANTHER" id="PTHR11731:SF193">
    <property type="entry name" value="DIPEPTIDYL PEPTIDASE 9"/>
    <property type="match status" value="1"/>
</dbReference>
<dbReference type="InterPro" id="IPR029058">
    <property type="entry name" value="AB_hydrolase_fold"/>
</dbReference>
<dbReference type="Pfam" id="PF00930">
    <property type="entry name" value="DPPIV_N"/>
    <property type="match status" value="1"/>
</dbReference>
<evidence type="ECO:0000313" key="6">
    <source>
        <dbReference type="Proteomes" id="UP000029736"/>
    </source>
</evidence>
<dbReference type="GO" id="GO:0006508">
    <property type="term" value="P:proteolysis"/>
    <property type="evidence" value="ECO:0007669"/>
    <property type="project" value="InterPro"/>
</dbReference>
<dbReference type="SUPFAM" id="SSF53474">
    <property type="entry name" value="alpha/beta-Hydrolases"/>
    <property type="match status" value="1"/>
</dbReference>
<evidence type="ECO:0000259" key="4">
    <source>
        <dbReference type="Pfam" id="PF00930"/>
    </source>
</evidence>
<dbReference type="AlphaFoldDB" id="A0A098RZH4"/>
<feature type="signal peptide" evidence="2">
    <location>
        <begin position="1"/>
        <end position="19"/>
    </location>
</feature>
<proteinExistence type="predicted"/>
<sequence length="784" mass="89759">MRLFFRLLLLSFFPVAALAQPATNSAPLEIDRIMQGERFVGFLPERIQWHPNSQEVFFTWNPEQDTLRSLYSVKRGEEKPAPVSPERQRELPEPGAHNSDYTLMAYAKDGDLFLYDIAADSSRQLTHTGQRESAPSFTSDDRQIIFTADRNLFAWHLQEQRIEQLTYFEKGSGGGSGSPDAQQTWLDEQQMELFEVLRWRDAQDRLEKERREALRPDRPQAIHLGSKSWSNLQLSPDQRFVTLRLRTDATTESTQVPHFVDPTGYLDIKKARPKVGHSQDTYEMGVYDRQRDTFYTVSTLSLEGIYDKPAYRMAVYGDTAAQYESPRAVILHGPVFSDQGRAVVVVRALDNKTRWIAELDLPTGQLRQIDRQQDDAWVGGPGISGWNFSTGTLGWLDEQTIFYQSEATGYSHLYTHNLDTDERTALTSGDFEIRNAQLSRDKQTFFIIANAESPFEQHFYHLPVKGGSLQKVTDAPGKYEVEIAPDEKTLALRYSYSNQPWELYLMDNQPGSAMRRVTESTTKAFQSYAWREPEIIRFKASDGASVPARLYRPKKGTKKGKAVIFVHGAGYLQNVHRWWSSYYREYMFHNLLVDNGFTVLDIDYRGSDGYGRDWRTGIYRHMGGKDLSDQVDGAAYLVEELGIDPQRIGIYGGSYGGFITLMALFTSPGTFECGAALRSVTDWAHYNHPYTSNILNTPVEDSIAFRQSSPIYFAEGLEDRLLILHGMVDDNVQFQDVVRLSQRLIELGKENWELAVFPVEPHGFIEPSSWTDEYRRIFKLFQGM</sequence>
<feature type="domain" description="Peptidase S9 prolyl oligopeptidase catalytic" evidence="3">
    <location>
        <begin position="591"/>
        <end position="782"/>
    </location>
</feature>
<reference evidence="5 6" key="1">
    <citation type="journal article" date="2014" name="Int. J. Syst. Evol. Microbiol.">
        <title>Phaeodactylibacter xiamenensis gen. nov., sp. nov., a member of the family Saprospiraceae isolated from the marine alga Phaeodactylum tricornutum.</title>
        <authorList>
            <person name="Chen Z.Jr."/>
            <person name="Lei X."/>
            <person name="Lai Q."/>
            <person name="Li Y."/>
            <person name="Zhang B."/>
            <person name="Zhang J."/>
            <person name="Zhang H."/>
            <person name="Yang L."/>
            <person name="Zheng W."/>
            <person name="Tian Y."/>
            <person name="Yu Z."/>
            <person name="Xu H.Jr."/>
            <person name="Zheng T."/>
        </authorList>
    </citation>
    <scope>NUCLEOTIDE SEQUENCE [LARGE SCALE GENOMIC DNA]</scope>
    <source>
        <strain evidence="5 6">KD52</strain>
    </source>
</reference>
<evidence type="ECO:0000256" key="1">
    <source>
        <dbReference type="SAM" id="MobiDB-lite"/>
    </source>
</evidence>
<dbReference type="GO" id="GO:0008239">
    <property type="term" value="F:dipeptidyl-peptidase activity"/>
    <property type="evidence" value="ECO:0007669"/>
    <property type="project" value="TreeGrafter"/>
</dbReference>
<dbReference type="PANTHER" id="PTHR11731">
    <property type="entry name" value="PROTEASE FAMILY S9B,C DIPEPTIDYL-PEPTIDASE IV-RELATED"/>
    <property type="match status" value="1"/>
</dbReference>
<dbReference type="InterPro" id="IPR001375">
    <property type="entry name" value="Peptidase_S9_cat"/>
</dbReference>
<protein>
    <submittedName>
        <fullName evidence="5">Peptidase S9</fullName>
    </submittedName>
</protein>
<comment type="caution">
    <text evidence="5">The sequence shown here is derived from an EMBL/GenBank/DDBJ whole genome shotgun (WGS) entry which is preliminary data.</text>
</comment>
<evidence type="ECO:0000256" key="2">
    <source>
        <dbReference type="SAM" id="SignalP"/>
    </source>
</evidence>
<feature type="chain" id="PRO_5001939573" evidence="2">
    <location>
        <begin position="20"/>
        <end position="784"/>
    </location>
</feature>
<feature type="domain" description="Dipeptidylpeptidase IV N-terminal" evidence="4">
    <location>
        <begin position="109"/>
        <end position="501"/>
    </location>
</feature>
<dbReference type="GO" id="GO:0008236">
    <property type="term" value="F:serine-type peptidase activity"/>
    <property type="evidence" value="ECO:0007669"/>
    <property type="project" value="InterPro"/>
</dbReference>
<evidence type="ECO:0000259" key="3">
    <source>
        <dbReference type="Pfam" id="PF00326"/>
    </source>
</evidence>
<dbReference type="Proteomes" id="UP000029736">
    <property type="component" value="Unassembled WGS sequence"/>
</dbReference>
<name>A0A098RZH4_9BACT</name>
<dbReference type="Pfam" id="PF00326">
    <property type="entry name" value="Peptidase_S9"/>
    <property type="match status" value="1"/>
</dbReference>
<dbReference type="Gene3D" id="2.140.10.30">
    <property type="entry name" value="Dipeptidylpeptidase IV, N-terminal domain"/>
    <property type="match status" value="1"/>
</dbReference>
<dbReference type="EMBL" id="JPOS01000098">
    <property type="protein sequence ID" value="KGE84953.1"/>
    <property type="molecule type" value="Genomic_DNA"/>
</dbReference>
<feature type="compositionally biased region" description="Basic and acidic residues" evidence="1">
    <location>
        <begin position="75"/>
        <end position="92"/>
    </location>
</feature>
<dbReference type="SUPFAM" id="SSF82171">
    <property type="entry name" value="DPP6 N-terminal domain-like"/>
    <property type="match status" value="1"/>
</dbReference>
<keyword evidence="6" id="KW-1185">Reference proteome</keyword>
<dbReference type="RefSeq" id="WP_044229825.1">
    <property type="nucleotide sequence ID" value="NZ_JBKAGJ010000032.1"/>
</dbReference>
<keyword evidence="2" id="KW-0732">Signal</keyword>
<dbReference type="InterPro" id="IPR050278">
    <property type="entry name" value="Serine_Prot_S9B/DPPIV"/>
</dbReference>
<accession>A0A098RZH4</accession>
<feature type="region of interest" description="Disordered" evidence="1">
    <location>
        <begin position="75"/>
        <end position="97"/>
    </location>
</feature>
<dbReference type="STRING" id="1524460.IX84_30500"/>
<dbReference type="Gene3D" id="3.40.50.1820">
    <property type="entry name" value="alpha/beta hydrolase"/>
    <property type="match status" value="1"/>
</dbReference>
<gene>
    <name evidence="5" type="ORF">IX84_30500</name>
</gene>